<reference evidence="2" key="1">
    <citation type="submission" date="2007-07" db="EMBL/GenBank/DDBJ databases">
        <title>PCAP assembly of the Caenorhabditis remanei genome.</title>
        <authorList>
            <consortium name="The Caenorhabditis remanei Sequencing Consortium"/>
            <person name="Wilson R.K."/>
        </authorList>
    </citation>
    <scope>NUCLEOTIDE SEQUENCE [LARGE SCALE GENOMIC DNA]</scope>
    <source>
        <strain evidence="2">PB4641</strain>
    </source>
</reference>
<feature type="region of interest" description="Disordered" evidence="1">
    <location>
        <begin position="79"/>
        <end position="113"/>
    </location>
</feature>
<evidence type="ECO:0000256" key="1">
    <source>
        <dbReference type="SAM" id="MobiDB-lite"/>
    </source>
</evidence>
<sequence>MQETLYTFPISFEINIISKFEVFLIQKSNCLPPIHGISITSATITAGSTIIGVAVKFTLDWQRSVQTHAEMRKSKEIIAKNSNNTLGLTKQQEHHNEEMSSKRLASKSAPNDDESDFPEFETLALCLICTAHFVRPRKFYEYDVVLMKKKLENQSK</sequence>
<name>E3N659_CAERE</name>
<evidence type="ECO:0000313" key="3">
    <source>
        <dbReference type="Proteomes" id="UP000008281"/>
    </source>
</evidence>
<protein>
    <submittedName>
        <fullName evidence="2">Uncharacterized protein</fullName>
    </submittedName>
</protein>
<accession>E3N659</accession>
<dbReference type="InParanoid" id="E3N659"/>
<keyword evidence="3" id="KW-1185">Reference proteome</keyword>
<proteinExistence type="predicted"/>
<dbReference type="AlphaFoldDB" id="E3N659"/>
<feature type="compositionally biased region" description="Polar residues" evidence="1">
    <location>
        <begin position="80"/>
        <end position="90"/>
    </location>
</feature>
<dbReference type="Proteomes" id="UP000008281">
    <property type="component" value="Unassembled WGS sequence"/>
</dbReference>
<gene>
    <name evidence="2" type="ORF">CRE_03386</name>
</gene>
<feature type="compositionally biased region" description="Basic and acidic residues" evidence="1">
    <location>
        <begin position="91"/>
        <end position="101"/>
    </location>
</feature>
<dbReference type="HOGENOM" id="CLU_1688350_0_0_1"/>
<evidence type="ECO:0000313" key="2">
    <source>
        <dbReference type="EMBL" id="EFO87508.1"/>
    </source>
</evidence>
<organism evidence="3">
    <name type="scientific">Caenorhabditis remanei</name>
    <name type="common">Caenorhabditis vulgaris</name>
    <dbReference type="NCBI Taxonomy" id="31234"/>
    <lineage>
        <taxon>Eukaryota</taxon>
        <taxon>Metazoa</taxon>
        <taxon>Ecdysozoa</taxon>
        <taxon>Nematoda</taxon>
        <taxon>Chromadorea</taxon>
        <taxon>Rhabditida</taxon>
        <taxon>Rhabditina</taxon>
        <taxon>Rhabditomorpha</taxon>
        <taxon>Rhabditoidea</taxon>
        <taxon>Rhabditidae</taxon>
        <taxon>Peloderinae</taxon>
        <taxon>Caenorhabditis</taxon>
    </lineage>
</organism>
<dbReference type="EMBL" id="DS268537">
    <property type="protein sequence ID" value="EFO87508.1"/>
    <property type="molecule type" value="Genomic_DNA"/>
</dbReference>